<dbReference type="Proteomes" id="UP000749471">
    <property type="component" value="Unassembled WGS sequence"/>
</dbReference>
<feature type="transmembrane region" description="Helical" evidence="1">
    <location>
        <begin position="46"/>
        <end position="62"/>
    </location>
</feature>
<evidence type="ECO:0000313" key="3">
    <source>
        <dbReference type="Proteomes" id="UP000749471"/>
    </source>
</evidence>
<accession>A0ABS6E6A8</accession>
<organism evidence="2 3">
    <name type="scientific">Tissierella simiarum</name>
    <dbReference type="NCBI Taxonomy" id="2841534"/>
    <lineage>
        <taxon>Bacteria</taxon>
        <taxon>Bacillati</taxon>
        <taxon>Bacillota</taxon>
        <taxon>Tissierellia</taxon>
        <taxon>Tissierellales</taxon>
        <taxon>Tissierellaceae</taxon>
        <taxon>Tissierella</taxon>
    </lineage>
</organism>
<keyword evidence="1" id="KW-0472">Membrane</keyword>
<comment type="caution">
    <text evidence="2">The sequence shown here is derived from an EMBL/GenBank/DDBJ whole genome shotgun (WGS) entry which is preliminary data.</text>
</comment>
<dbReference type="RefSeq" id="WP_216519592.1">
    <property type="nucleotide sequence ID" value="NZ_JAHLPM010000008.1"/>
</dbReference>
<proteinExistence type="predicted"/>
<gene>
    <name evidence="2" type="ORF">KQI42_10610</name>
</gene>
<evidence type="ECO:0000313" key="2">
    <source>
        <dbReference type="EMBL" id="MBU5438463.1"/>
    </source>
</evidence>
<keyword evidence="1" id="KW-0812">Transmembrane</keyword>
<feature type="transmembrane region" description="Helical" evidence="1">
    <location>
        <begin position="121"/>
        <end position="140"/>
    </location>
</feature>
<reference evidence="2 3" key="1">
    <citation type="submission" date="2021-06" db="EMBL/GenBank/DDBJ databases">
        <authorList>
            <person name="Sun Q."/>
            <person name="Li D."/>
        </authorList>
    </citation>
    <scope>NUCLEOTIDE SEQUENCE [LARGE SCALE GENOMIC DNA]</scope>
    <source>
        <strain evidence="2 3">MSJ-40</strain>
    </source>
</reference>
<evidence type="ECO:0000256" key="1">
    <source>
        <dbReference type="SAM" id="Phobius"/>
    </source>
</evidence>
<keyword evidence="1" id="KW-1133">Transmembrane helix</keyword>
<name>A0ABS6E6A8_9FIRM</name>
<evidence type="ECO:0008006" key="4">
    <source>
        <dbReference type="Google" id="ProtNLM"/>
    </source>
</evidence>
<feature type="transmembrane region" description="Helical" evidence="1">
    <location>
        <begin position="191"/>
        <end position="208"/>
    </location>
</feature>
<feature type="transmembrane region" description="Helical" evidence="1">
    <location>
        <begin position="83"/>
        <end position="109"/>
    </location>
</feature>
<feature type="transmembrane region" description="Helical" evidence="1">
    <location>
        <begin position="147"/>
        <end position="165"/>
    </location>
</feature>
<feature type="transmembrane region" description="Helical" evidence="1">
    <location>
        <begin position="12"/>
        <end position="34"/>
    </location>
</feature>
<sequence>MIDYLKYNTKILFSPIKWLLCALFMAIIPIAFYCPTLLDFMNLSEIYMPFVGIVMVSDIMLVDKYSYTSEILFLTRENKTKILLVRFLFVGFLLMLFMIIPFLLVYLGFTPYGNIYEGYLFSYWEFLWIGFTGTIFLGVFSMTVANLFSIVQAGYIVSLMYWVYWNINMRRSSIFNIFSFSNRHDYDRSKIFLLGFMIVLMVLNGWIVNRSPLERRQICFLKRVLLKKTT</sequence>
<dbReference type="EMBL" id="JAHLPM010000008">
    <property type="protein sequence ID" value="MBU5438463.1"/>
    <property type="molecule type" value="Genomic_DNA"/>
</dbReference>
<keyword evidence="3" id="KW-1185">Reference proteome</keyword>
<protein>
    <recommendedName>
        <fullName evidence="4">ABC-2 family transporter protein</fullName>
    </recommendedName>
</protein>